<dbReference type="EMBL" id="CP068053">
    <property type="protein sequence ID" value="QQT01764.1"/>
    <property type="molecule type" value="Genomic_DNA"/>
</dbReference>
<dbReference type="PANTHER" id="PTHR46211:SF1">
    <property type="entry name" value="GLYCEROPHOSPHODIESTER PHOSPHODIESTERASE, CYTOPLASMIC"/>
    <property type="match status" value="1"/>
</dbReference>
<proteinExistence type="predicted"/>
<gene>
    <name evidence="2" type="ORF">I6J18_07890</name>
</gene>
<evidence type="ECO:0000259" key="1">
    <source>
        <dbReference type="PROSITE" id="PS51704"/>
    </source>
</evidence>
<dbReference type="KEGG" id="ppsr:I6J18_07890"/>
<dbReference type="SUPFAM" id="SSF51695">
    <property type="entry name" value="PLC-like phosphodiesterases"/>
    <property type="match status" value="1"/>
</dbReference>
<dbReference type="GO" id="GO:0008081">
    <property type="term" value="F:phosphoric diester hydrolase activity"/>
    <property type="evidence" value="ECO:0007669"/>
    <property type="project" value="InterPro"/>
</dbReference>
<evidence type="ECO:0000313" key="2">
    <source>
        <dbReference type="EMBL" id="QQT01764.1"/>
    </source>
</evidence>
<dbReference type="RefSeq" id="WP_040372862.1">
    <property type="nucleotide sequence ID" value="NZ_CP068053.1"/>
</dbReference>
<feature type="domain" description="GP-PDE" evidence="1">
    <location>
        <begin position="37"/>
        <end position="271"/>
    </location>
</feature>
<evidence type="ECO:0000313" key="3">
    <source>
        <dbReference type="Proteomes" id="UP000595254"/>
    </source>
</evidence>
<dbReference type="InterPro" id="IPR017946">
    <property type="entry name" value="PLC-like_Pdiesterase_TIM-brl"/>
</dbReference>
<keyword evidence="3" id="KW-1185">Reference proteome</keyword>
<dbReference type="PROSITE" id="PS51704">
    <property type="entry name" value="GP_PDE"/>
    <property type="match status" value="1"/>
</dbReference>
<dbReference type="GO" id="GO:0006629">
    <property type="term" value="P:lipid metabolic process"/>
    <property type="evidence" value="ECO:0007669"/>
    <property type="project" value="InterPro"/>
</dbReference>
<name>A0A974S1P5_PERPY</name>
<reference evidence="2 3" key="1">
    <citation type="submission" date="2021-01" db="EMBL/GenBank/DDBJ databases">
        <title>FDA dAtabase for Regulatory Grade micrObial Sequences (FDA-ARGOS): Supporting development and validation of Infectious Disease Dx tests.</title>
        <authorList>
            <person name="Nelson B."/>
            <person name="Plummer A."/>
            <person name="Tallon L."/>
            <person name="Sadzewicz L."/>
            <person name="Zhao X."/>
            <person name="Boylan J."/>
            <person name="Ott S."/>
            <person name="Bowen H."/>
            <person name="Vavikolanu K."/>
            <person name="Mehta A."/>
            <person name="Aluvathingal J."/>
            <person name="Nadendla S."/>
            <person name="Myers T."/>
            <person name="Yan Y."/>
            <person name="Sichtig H."/>
        </authorList>
    </citation>
    <scope>NUCLEOTIDE SEQUENCE [LARGE SCALE GENOMIC DNA]</scope>
    <source>
        <strain evidence="2 3">FDAARGOS_1161</strain>
    </source>
</reference>
<dbReference type="Proteomes" id="UP000595254">
    <property type="component" value="Chromosome"/>
</dbReference>
<dbReference type="AlphaFoldDB" id="A0A974S1P5"/>
<dbReference type="PROSITE" id="PS50007">
    <property type="entry name" value="PIPLC_X_DOMAIN"/>
    <property type="match status" value="1"/>
</dbReference>
<accession>A0A974S1P5</accession>
<protein>
    <submittedName>
        <fullName evidence="2">Glycerophosphodiester phosphodiesterase</fullName>
    </submittedName>
</protein>
<sequence>MKIALILVVFILAVLIIFWIQNRKTVPFSNIDSMRKPIKIGHRGASGYCPENTMASYQKAIDLGVDFIEIDIHMSKDGKLIVHHDPQLERTTNGKGLLKDYTSEQLMKMDAGSWFNPDFCHERIPLLTEVLDRFLPQAGILIEIKHPELNPGIEQALTTVLNSYQSDHQRIMIHSFDVASIKKCHELMPSIPVGILVKNSPLGISDKFLREVSEFAAFVNPKHTMMSAKLKQKIHRHGMRAFTWTVNDKKKLKAFEAIKLDGIITDFPDYL</sequence>
<organism evidence="2 3">
    <name type="scientific">Peribacillus psychrosaccharolyticus</name>
    <name type="common">Bacillus psychrosaccharolyticus</name>
    <dbReference type="NCBI Taxonomy" id="1407"/>
    <lineage>
        <taxon>Bacteria</taxon>
        <taxon>Bacillati</taxon>
        <taxon>Bacillota</taxon>
        <taxon>Bacilli</taxon>
        <taxon>Bacillales</taxon>
        <taxon>Bacillaceae</taxon>
        <taxon>Peribacillus</taxon>
    </lineage>
</organism>
<dbReference type="PANTHER" id="PTHR46211">
    <property type="entry name" value="GLYCEROPHOSPHORYL DIESTER PHOSPHODIESTERASE"/>
    <property type="match status" value="1"/>
</dbReference>
<dbReference type="Pfam" id="PF03009">
    <property type="entry name" value="GDPD"/>
    <property type="match status" value="1"/>
</dbReference>
<dbReference type="InterPro" id="IPR030395">
    <property type="entry name" value="GP_PDE_dom"/>
</dbReference>
<dbReference type="Gene3D" id="3.20.20.190">
    <property type="entry name" value="Phosphatidylinositol (PI) phosphodiesterase"/>
    <property type="match status" value="1"/>
</dbReference>